<dbReference type="PROSITE" id="PS51186">
    <property type="entry name" value="GNAT"/>
    <property type="match status" value="1"/>
</dbReference>
<reference evidence="2" key="1">
    <citation type="journal article" date="2023" name="Int. J. Syst. Evol. Microbiol.">
        <title>&lt;i&gt;Clostridium folliculivorans&lt;/i&gt; sp. nov., isolated from soil samples of an organic paddy in Japan.</title>
        <authorList>
            <person name="Tazawa J."/>
            <person name="Kobayashi H."/>
            <person name="Tanizawa Y."/>
            <person name="Uchino A."/>
            <person name="Tanaka F."/>
            <person name="Urashima Y."/>
            <person name="Miura S."/>
            <person name="Sakamoto M."/>
            <person name="Ohkuma M."/>
            <person name="Tohno M."/>
        </authorList>
    </citation>
    <scope>NUCLEOTIDE SEQUENCE</scope>
    <source>
        <strain evidence="2">D1-1</strain>
    </source>
</reference>
<dbReference type="InterPro" id="IPR016181">
    <property type="entry name" value="Acyl_CoA_acyltransferase"/>
</dbReference>
<proteinExistence type="predicted"/>
<dbReference type="Gene3D" id="3.40.630.30">
    <property type="match status" value="1"/>
</dbReference>
<dbReference type="GO" id="GO:0016747">
    <property type="term" value="F:acyltransferase activity, transferring groups other than amino-acyl groups"/>
    <property type="evidence" value="ECO:0007669"/>
    <property type="project" value="InterPro"/>
</dbReference>
<dbReference type="Pfam" id="PF00583">
    <property type="entry name" value="Acetyltransf_1"/>
    <property type="match status" value="1"/>
</dbReference>
<dbReference type="AlphaFoldDB" id="A0A9W6DA85"/>
<dbReference type="SUPFAM" id="SSF55729">
    <property type="entry name" value="Acyl-CoA N-acyltransferases (Nat)"/>
    <property type="match status" value="1"/>
</dbReference>
<dbReference type="Proteomes" id="UP001057868">
    <property type="component" value="Unassembled WGS sequence"/>
</dbReference>
<organism evidence="2 3">
    <name type="scientific">Clostridium folliculivorans</name>
    <dbReference type="NCBI Taxonomy" id="2886038"/>
    <lineage>
        <taxon>Bacteria</taxon>
        <taxon>Bacillati</taxon>
        <taxon>Bacillota</taxon>
        <taxon>Clostridia</taxon>
        <taxon>Eubacteriales</taxon>
        <taxon>Clostridiaceae</taxon>
        <taxon>Clostridium</taxon>
    </lineage>
</organism>
<feature type="domain" description="N-acetyltransferase" evidence="1">
    <location>
        <begin position="3"/>
        <end position="160"/>
    </location>
</feature>
<gene>
    <name evidence="2" type="ORF">CFOLD11_19360</name>
</gene>
<evidence type="ECO:0000313" key="2">
    <source>
        <dbReference type="EMBL" id="GKU25110.1"/>
    </source>
</evidence>
<protein>
    <submittedName>
        <fullName evidence="2">N-acetyltransferase</fullName>
    </submittedName>
</protein>
<evidence type="ECO:0000259" key="1">
    <source>
        <dbReference type="PROSITE" id="PS51186"/>
    </source>
</evidence>
<accession>A0A9W6DA85</accession>
<comment type="caution">
    <text evidence="2">The sequence shown here is derived from an EMBL/GenBank/DDBJ whole genome shotgun (WGS) entry which is preliminary data.</text>
</comment>
<dbReference type="EMBL" id="BQXY01000002">
    <property type="protein sequence ID" value="GKU25110.1"/>
    <property type="molecule type" value="Genomic_DNA"/>
</dbReference>
<evidence type="ECO:0000313" key="3">
    <source>
        <dbReference type="Proteomes" id="UP001057868"/>
    </source>
</evidence>
<keyword evidence="3" id="KW-1185">Reference proteome</keyword>
<dbReference type="InterPro" id="IPR000182">
    <property type="entry name" value="GNAT_dom"/>
</dbReference>
<dbReference type="RefSeq" id="WP_261852077.1">
    <property type="nucleotide sequence ID" value="NZ_BQXY01000002.1"/>
</dbReference>
<name>A0A9W6DA85_9CLOT</name>
<sequence>MKLNIQQMSYDYARQISKWAYKEPYSMYSMDGSDNCKDELLNGCYFSVLDKESNLVGYYCFGEAAQVPVGNKFGVYASKDVTDIGLGMNPDLCGLGLGLEFLKGGLDFARDKLSAKEIRLTVSAFNERAIRVYEKSGFKKVSSFERSSDSGNVDFLVMIL</sequence>